<sequence length="46" mass="5200">MEGKPMHYDGSIQNSQNPNENVESQPFVLTDEMRVNISGNPYSSEK</sequence>
<accession>A0ABU5IWC9</accession>
<evidence type="ECO:0000313" key="2">
    <source>
        <dbReference type="EMBL" id="MDZ5471442.1"/>
    </source>
</evidence>
<organism evidence="2 3">
    <name type="scientific">Robertmurraya mangrovi</name>
    <dbReference type="NCBI Taxonomy" id="3098077"/>
    <lineage>
        <taxon>Bacteria</taxon>
        <taxon>Bacillati</taxon>
        <taxon>Bacillota</taxon>
        <taxon>Bacilli</taxon>
        <taxon>Bacillales</taxon>
        <taxon>Bacillaceae</taxon>
        <taxon>Robertmurraya</taxon>
    </lineage>
</organism>
<proteinExistence type="predicted"/>
<reference evidence="2 3" key="1">
    <citation type="submission" date="2023-11" db="EMBL/GenBank/DDBJ databases">
        <title>Bacillus jintuensis, isolated from a mudflat on the Beibu Gulf coast.</title>
        <authorList>
            <person name="Li M."/>
        </authorList>
    </citation>
    <scope>NUCLEOTIDE SEQUENCE [LARGE SCALE GENOMIC DNA]</scope>
    <source>
        <strain evidence="2 3">31A1R</strain>
    </source>
</reference>
<evidence type="ECO:0000313" key="3">
    <source>
        <dbReference type="Proteomes" id="UP001290455"/>
    </source>
</evidence>
<dbReference type="RefSeq" id="WP_322445735.1">
    <property type="nucleotide sequence ID" value="NZ_JAXOFX010000003.1"/>
</dbReference>
<comment type="caution">
    <text evidence="2">The sequence shown here is derived from an EMBL/GenBank/DDBJ whole genome shotgun (WGS) entry which is preliminary data.</text>
</comment>
<feature type="compositionally biased region" description="Polar residues" evidence="1">
    <location>
        <begin position="37"/>
        <end position="46"/>
    </location>
</feature>
<keyword evidence="3" id="KW-1185">Reference proteome</keyword>
<name>A0ABU5IWC9_9BACI</name>
<feature type="region of interest" description="Disordered" evidence="1">
    <location>
        <begin position="1"/>
        <end position="46"/>
    </location>
</feature>
<feature type="compositionally biased region" description="Polar residues" evidence="1">
    <location>
        <begin position="11"/>
        <end position="24"/>
    </location>
</feature>
<gene>
    <name evidence="2" type="ORF">SM124_06745</name>
</gene>
<evidence type="ECO:0000256" key="1">
    <source>
        <dbReference type="SAM" id="MobiDB-lite"/>
    </source>
</evidence>
<protein>
    <submittedName>
        <fullName evidence="2">Uncharacterized protein</fullName>
    </submittedName>
</protein>
<dbReference type="EMBL" id="JAXOFX010000003">
    <property type="protein sequence ID" value="MDZ5471442.1"/>
    <property type="molecule type" value="Genomic_DNA"/>
</dbReference>
<dbReference type="Proteomes" id="UP001290455">
    <property type="component" value="Unassembled WGS sequence"/>
</dbReference>